<dbReference type="PANTHER" id="PTHR34719:SF2">
    <property type="entry name" value="NICKEL-RESPONSIVE REGULATOR"/>
    <property type="match status" value="1"/>
</dbReference>
<proteinExistence type="predicted"/>
<feature type="domain" description="Transcription factor NikR nickel binding C-terminal" evidence="1">
    <location>
        <begin position="53"/>
        <end position="126"/>
    </location>
</feature>
<gene>
    <name evidence="2" type="ordered locus">Desmu_0367</name>
</gene>
<dbReference type="Pfam" id="PF08753">
    <property type="entry name" value="NikR_C"/>
    <property type="match status" value="1"/>
</dbReference>
<evidence type="ECO:0000313" key="2">
    <source>
        <dbReference type="EMBL" id="ADV64686.1"/>
    </source>
</evidence>
<organism evidence="2 3">
    <name type="scientific">Desulfurococcus mucosus (strain ATCC 35584 / DSM 2162 / JCM 9187 / O7/1)</name>
    <dbReference type="NCBI Taxonomy" id="765177"/>
    <lineage>
        <taxon>Archaea</taxon>
        <taxon>Thermoproteota</taxon>
        <taxon>Thermoprotei</taxon>
        <taxon>Desulfurococcales</taxon>
        <taxon>Desulfurococcaceae</taxon>
        <taxon>Desulfurococcus</taxon>
    </lineage>
</organism>
<name>E8R860_DESM0</name>
<evidence type="ECO:0000313" key="3">
    <source>
        <dbReference type="Proteomes" id="UP000001068"/>
    </source>
</evidence>
<dbReference type="GO" id="GO:0003677">
    <property type="term" value="F:DNA binding"/>
    <property type="evidence" value="ECO:0007669"/>
    <property type="project" value="TreeGrafter"/>
</dbReference>
<dbReference type="Gene3D" id="3.30.70.1150">
    <property type="entry name" value="ACT-like. Chain A, domain 2"/>
    <property type="match status" value="1"/>
</dbReference>
<dbReference type="AlphaFoldDB" id="E8R860"/>
<dbReference type="InterPro" id="IPR027271">
    <property type="entry name" value="Acetolactate_synth/TF_NikR_C"/>
</dbReference>
<dbReference type="InterPro" id="IPR050192">
    <property type="entry name" value="CopG/NikR_regulator"/>
</dbReference>
<dbReference type="InterPro" id="IPR014864">
    <property type="entry name" value="TF_NikR_Ni-bd_C"/>
</dbReference>
<sequence>MKGRKIGVYIPGDIEDLLEDYLARHGGRSVSSVIQEALRSYLLGEKIPECELVGYIMVLYQHGVGDVDRELTEVQHKYIGVALFENHIHVDEERCLLTIAVRGRYSEIQKLIDEVRGLKGVLLVKHLCVCV</sequence>
<dbReference type="KEGG" id="dmu:Desmu_0367"/>
<protein>
    <submittedName>
        <fullName evidence="2">Transcriptional regulator NikR, CopG family</fullName>
    </submittedName>
</protein>
<reference evidence="3" key="1">
    <citation type="submission" date="2010-11" db="EMBL/GenBank/DDBJ databases">
        <title>The complete genome of Desulfurococcus mucosus DSM 2162.</title>
        <authorList>
            <consortium name="US DOE Joint Genome Institute (JGI-PGF)"/>
            <person name="Lucas S."/>
            <person name="Copeland A."/>
            <person name="Lapidus A."/>
            <person name="Bruce D."/>
            <person name="Goodwin L."/>
            <person name="Pitluck S."/>
            <person name="Kyrpides N."/>
            <person name="Mavromatis K."/>
            <person name="Pagani I."/>
            <person name="Ivanova N."/>
            <person name="Ovchinnikova G."/>
            <person name="Chertkov O."/>
            <person name="Held B."/>
            <person name="Brettin T."/>
            <person name="Detter J.C."/>
            <person name="Tapia R."/>
            <person name="Han C."/>
            <person name="Land M."/>
            <person name="Hauser L."/>
            <person name="Markowitz V."/>
            <person name="Cheng J.-F."/>
            <person name="Hugenholtz P."/>
            <person name="Woyke T."/>
            <person name="Wu D."/>
            <person name="Wirth R."/>
            <person name="Bilek Y."/>
            <person name="Hader T."/>
            <person name="Klenk H.-P."/>
            <person name="Eisen J.A."/>
        </authorList>
    </citation>
    <scope>NUCLEOTIDE SEQUENCE [LARGE SCALE GENOMIC DNA]</scope>
    <source>
        <strain evidence="3">ATCC 35584 / DSM 2162 / JCM 9187 / O7/1</strain>
    </source>
</reference>
<dbReference type="PANTHER" id="PTHR34719">
    <property type="entry name" value="NICKEL-RESPONSIVE REGULATOR"/>
    <property type="match status" value="1"/>
</dbReference>
<dbReference type="GO" id="GO:0006355">
    <property type="term" value="P:regulation of DNA-templated transcription"/>
    <property type="evidence" value="ECO:0007669"/>
    <property type="project" value="TreeGrafter"/>
</dbReference>
<dbReference type="InterPro" id="IPR045865">
    <property type="entry name" value="ACT-like_dom_sf"/>
</dbReference>
<reference evidence="2 3" key="2">
    <citation type="journal article" date="2011" name="Stand. Genomic Sci.">
        <title>Complete genome sequence of Desulfurococcus mucosus type strain (O7/1).</title>
        <authorList>
            <person name="Wirth R."/>
            <person name="Chertkov O."/>
            <person name="Held B."/>
            <person name="Lapidus A."/>
            <person name="Nolan M."/>
            <person name="Lucas S."/>
            <person name="Hammon N."/>
            <person name="Deshpande S."/>
            <person name="Cheng J.F."/>
            <person name="Tapia R."/>
            <person name="Han C."/>
            <person name="Goodwin L."/>
            <person name="Pitluck S."/>
            <person name="Liolios K."/>
            <person name="Ioanna P."/>
            <person name="Ivanova N."/>
            <person name="Mavromatis K."/>
            <person name="Mikhailova N."/>
            <person name="Pati A."/>
            <person name="Chen A."/>
            <person name="Palaniappan K."/>
            <person name="Land M."/>
            <person name="Hauser L."/>
            <person name="Chang Y.J."/>
            <person name="Jeffries C.D."/>
            <person name="Bilek Y."/>
            <person name="Hader T."/>
            <person name="Rohde M."/>
            <person name="Spring S."/>
            <person name="Sikorski J."/>
            <person name="Goker M."/>
            <person name="Woyke T."/>
            <person name="Bristow J."/>
            <person name="Eisen J.A."/>
            <person name="Markowitz V."/>
            <person name="Hugenholtz P."/>
            <person name="Kyrpides N.C."/>
            <person name="Klenk H.P."/>
        </authorList>
    </citation>
    <scope>NUCLEOTIDE SEQUENCE [LARGE SCALE GENOMIC DNA]</scope>
    <source>
        <strain evidence="3">ATCC 35584 / DSM 2162 / JCM 9187 / O7/1</strain>
    </source>
</reference>
<evidence type="ECO:0000259" key="1">
    <source>
        <dbReference type="Pfam" id="PF08753"/>
    </source>
</evidence>
<dbReference type="HOGENOM" id="CLU_113319_2_1_2"/>
<dbReference type="SUPFAM" id="SSF55021">
    <property type="entry name" value="ACT-like"/>
    <property type="match status" value="1"/>
</dbReference>
<dbReference type="eggNOG" id="arCOG01008">
    <property type="taxonomic scope" value="Archaea"/>
</dbReference>
<keyword evidence="3" id="KW-1185">Reference proteome</keyword>
<dbReference type="EMBL" id="CP002363">
    <property type="protein sequence ID" value="ADV64686.1"/>
    <property type="molecule type" value="Genomic_DNA"/>
</dbReference>
<dbReference type="Proteomes" id="UP000001068">
    <property type="component" value="Chromosome"/>
</dbReference>
<accession>E8R860</accession>